<gene>
    <name evidence="2" type="primary">Acey_s0037.g3502</name>
    <name evidence="2" type="synonym">Acey-C06A8.8</name>
    <name evidence="2" type="ORF">Y032_0037g3502</name>
</gene>
<evidence type="ECO:0000313" key="3">
    <source>
        <dbReference type="Proteomes" id="UP000024635"/>
    </source>
</evidence>
<feature type="compositionally biased region" description="Low complexity" evidence="1">
    <location>
        <begin position="83"/>
        <end position="97"/>
    </location>
</feature>
<evidence type="ECO:0000313" key="2">
    <source>
        <dbReference type="EMBL" id="EYC15406.1"/>
    </source>
</evidence>
<keyword evidence="3" id="KW-1185">Reference proteome</keyword>
<name>A0A016UKG4_9BILA</name>
<comment type="caution">
    <text evidence="2">The sequence shown here is derived from an EMBL/GenBank/DDBJ whole genome shotgun (WGS) entry which is preliminary data.</text>
</comment>
<organism evidence="2 3">
    <name type="scientific">Ancylostoma ceylanicum</name>
    <dbReference type="NCBI Taxonomy" id="53326"/>
    <lineage>
        <taxon>Eukaryota</taxon>
        <taxon>Metazoa</taxon>
        <taxon>Ecdysozoa</taxon>
        <taxon>Nematoda</taxon>
        <taxon>Chromadorea</taxon>
        <taxon>Rhabditida</taxon>
        <taxon>Rhabditina</taxon>
        <taxon>Rhabditomorpha</taxon>
        <taxon>Strongyloidea</taxon>
        <taxon>Ancylostomatidae</taxon>
        <taxon>Ancylostomatinae</taxon>
        <taxon>Ancylostoma</taxon>
    </lineage>
</organism>
<dbReference type="OrthoDB" id="5863908at2759"/>
<accession>A0A016UKG4</accession>
<feature type="region of interest" description="Disordered" evidence="1">
    <location>
        <begin position="77"/>
        <end position="140"/>
    </location>
</feature>
<feature type="compositionally biased region" description="Low complexity" evidence="1">
    <location>
        <begin position="114"/>
        <end position="126"/>
    </location>
</feature>
<evidence type="ECO:0000256" key="1">
    <source>
        <dbReference type="SAM" id="MobiDB-lite"/>
    </source>
</evidence>
<proteinExistence type="predicted"/>
<sequence length="279" mass="31148">MTSNFLCHTNACNISEDAQVLRKENIQDSSYHYTGVLLPLSAVGSTTLSNMSLQDGFTDSDDEEILFTKEMVRRLRKSAELKSSTTSRPTSSLSDTSGVSTMSVASGQKKSEEGSSVADEASSSSSPVKETRSSENLLLTPRTRTRVLQEIWGSCETDSAGKAHAKSNPKKHPFRMKLSEFNNTIRILGSKQEGALWKEDYQAAAEIEKCLKKFRAREAPLRELLAERIAAVARHDYADAQRAKNLFERTVDDALVDKEYEKFLSKKEIQRLRKQSPTN</sequence>
<dbReference type="AlphaFoldDB" id="A0A016UKG4"/>
<protein>
    <submittedName>
        <fullName evidence="2">Uncharacterized protein</fullName>
    </submittedName>
</protein>
<reference evidence="3" key="1">
    <citation type="journal article" date="2015" name="Nat. Genet.">
        <title>The genome and transcriptome of the zoonotic hookworm Ancylostoma ceylanicum identify infection-specific gene families.</title>
        <authorList>
            <person name="Schwarz E.M."/>
            <person name="Hu Y."/>
            <person name="Antoshechkin I."/>
            <person name="Miller M.M."/>
            <person name="Sternberg P.W."/>
            <person name="Aroian R.V."/>
        </authorList>
    </citation>
    <scope>NUCLEOTIDE SEQUENCE</scope>
    <source>
        <strain evidence="3">HY135</strain>
    </source>
</reference>
<feature type="compositionally biased region" description="Polar residues" evidence="1">
    <location>
        <begin position="98"/>
        <end position="108"/>
    </location>
</feature>
<dbReference type="Proteomes" id="UP000024635">
    <property type="component" value="Unassembled WGS sequence"/>
</dbReference>
<dbReference type="EMBL" id="JARK01001373">
    <property type="protein sequence ID" value="EYC15406.1"/>
    <property type="molecule type" value="Genomic_DNA"/>
</dbReference>